<feature type="domain" description="C2H2-type" evidence="7">
    <location>
        <begin position="356"/>
        <end position="384"/>
    </location>
</feature>
<evidence type="ECO:0000313" key="8">
    <source>
        <dbReference type="EnsemblMetazoa" id="tetur12g04140.1"/>
    </source>
</evidence>
<evidence type="ECO:0000256" key="3">
    <source>
        <dbReference type="ARBA" id="ARBA00022771"/>
    </source>
</evidence>
<dbReference type="EMBL" id="CAEY01000120">
    <property type="status" value="NOT_ANNOTATED_CDS"/>
    <property type="molecule type" value="Genomic_DNA"/>
</dbReference>
<keyword evidence="2" id="KW-0677">Repeat</keyword>
<feature type="compositionally biased region" description="Polar residues" evidence="6">
    <location>
        <begin position="252"/>
        <end position="268"/>
    </location>
</feature>
<dbReference type="PROSITE" id="PS00028">
    <property type="entry name" value="ZINC_FINGER_C2H2_1"/>
    <property type="match status" value="2"/>
</dbReference>
<dbReference type="Proteomes" id="UP000015104">
    <property type="component" value="Unassembled WGS sequence"/>
</dbReference>
<feature type="compositionally biased region" description="Basic residues" evidence="6">
    <location>
        <begin position="407"/>
        <end position="417"/>
    </location>
</feature>
<feature type="compositionally biased region" description="Low complexity" evidence="6">
    <location>
        <begin position="275"/>
        <end position="287"/>
    </location>
</feature>
<sequence>MNNKEPNFANLRSQTRRINDTSSFHDEDKEKDELRGRPMLAIEDRHFNSDFQGDMKRLEADDYNEGLDAGCEHELSRSSRSSSTDQDKHLYKSKQGPTTFSQNNQSQSSNDKVLTCRVCGYSHKWPLIMSNHLRIFHKLQSPFDQYIQKIQDENNIPQSSDKLVNPNPTQNYKCKLCDIAFEFVGDLTEHNEELHSDLVWACNMCSFSNKWQQLAISHLRSAHNCHPPYIEHLTRRNSDKTPTLLKHLQAPAENTGSQPIVPSTSTSSFKEEPKNTNNNNAIDNNNDNSDEDNKSSVYTNNQTSNESILKETKIATKDCYRKLEGDQYQCKTCNKTCGSAQGITEHYEAFHLGMNYRCRLCGFTDIWRSMLTKHIKQKHQLGKPYEQYLIRVKLATKRTCSETAPISKRHHRRKSHLKAALEAPKPISSTKTSRRKSRKSKGFNQ</sequence>
<dbReference type="SMART" id="SM00355">
    <property type="entry name" value="ZnF_C2H2"/>
    <property type="match status" value="5"/>
</dbReference>
<dbReference type="HOGENOM" id="CLU_615864_0_0_1"/>
<evidence type="ECO:0000259" key="7">
    <source>
        <dbReference type="PROSITE" id="PS50157"/>
    </source>
</evidence>
<evidence type="ECO:0000256" key="6">
    <source>
        <dbReference type="SAM" id="MobiDB-lite"/>
    </source>
</evidence>
<dbReference type="GO" id="GO:0005634">
    <property type="term" value="C:nucleus"/>
    <property type="evidence" value="ECO:0007669"/>
    <property type="project" value="TreeGrafter"/>
</dbReference>
<evidence type="ECO:0000313" key="9">
    <source>
        <dbReference type="Proteomes" id="UP000015104"/>
    </source>
</evidence>
<dbReference type="OMA" id="LITHKEX"/>
<dbReference type="GO" id="GO:0045944">
    <property type="term" value="P:positive regulation of transcription by RNA polymerase II"/>
    <property type="evidence" value="ECO:0007669"/>
    <property type="project" value="TreeGrafter"/>
</dbReference>
<dbReference type="SUPFAM" id="SSF57667">
    <property type="entry name" value="beta-beta-alpha zinc fingers"/>
    <property type="match status" value="1"/>
</dbReference>
<dbReference type="EnsemblMetazoa" id="tetur12g04140.1">
    <property type="protein sequence ID" value="tetur12g04140.1"/>
    <property type="gene ID" value="tetur12g04140"/>
</dbReference>
<feature type="region of interest" description="Disordered" evidence="6">
    <location>
        <begin position="70"/>
        <end position="107"/>
    </location>
</feature>
<dbReference type="OrthoDB" id="6376219at2759"/>
<dbReference type="PANTHER" id="PTHR24403:SF67">
    <property type="entry name" value="FI01116P-RELATED"/>
    <property type="match status" value="1"/>
</dbReference>
<evidence type="ECO:0000256" key="1">
    <source>
        <dbReference type="ARBA" id="ARBA00022723"/>
    </source>
</evidence>
<dbReference type="Gene3D" id="3.30.160.60">
    <property type="entry name" value="Classic Zinc Finger"/>
    <property type="match status" value="2"/>
</dbReference>
<keyword evidence="4" id="KW-0862">Zinc</keyword>
<dbReference type="AlphaFoldDB" id="T1KJ82"/>
<evidence type="ECO:0000256" key="2">
    <source>
        <dbReference type="ARBA" id="ARBA00022737"/>
    </source>
</evidence>
<keyword evidence="1" id="KW-0479">Metal-binding</keyword>
<protein>
    <recommendedName>
        <fullName evidence="7">C2H2-type domain-containing protein</fullName>
    </recommendedName>
</protein>
<keyword evidence="3 5" id="KW-0863">Zinc-finger</keyword>
<feature type="domain" description="C2H2-type" evidence="7">
    <location>
        <begin position="328"/>
        <end position="356"/>
    </location>
</feature>
<feature type="compositionally biased region" description="Basic residues" evidence="6">
    <location>
        <begin position="432"/>
        <end position="445"/>
    </location>
</feature>
<dbReference type="PANTHER" id="PTHR24403">
    <property type="entry name" value="ZINC FINGER PROTEIN"/>
    <property type="match status" value="1"/>
</dbReference>
<feature type="domain" description="C2H2-type" evidence="7">
    <location>
        <begin position="172"/>
        <end position="196"/>
    </location>
</feature>
<organism evidence="8 9">
    <name type="scientific">Tetranychus urticae</name>
    <name type="common">Two-spotted spider mite</name>
    <dbReference type="NCBI Taxonomy" id="32264"/>
    <lineage>
        <taxon>Eukaryota</taxon>
        <taxon>Metazoa</taxon>
        <taxon>Ecdysozoa</taxon>
        <taxon>Arthropoda</taxon>
        <taxon>Chelicerata</taxon>
        <taxon>Arachnida</taxon>
        <taxon>Acari</taxon>
        <taxon>Acariformes</taxon>
        <taxon>Trombidiformes</taxon>
        <taxon>Prostigmata</taxon>
        <taxon>Eleutherengona</taxon>
        <taxon>Raphignathae</taxon>
        <taxon>Tetranychoidea</taxon>
        <taxon>Tetranychidae</taxon>
        <taxon>Tetranychus</taxon>
    </lineage>
</organism>
<dbReference type="InterPro" id="IPR036236">
    <property type="entry name" value="Znf_C2H2_sf"/>
</dbReference>
<reference evidence="9" key="1">
    <citation type="submission" date="2011-08" db="EMBL/GenBank/DDBJ databases">
        <authorList>
            <person name="Rombauts S."/>
        </authorList>
    </citation>
    <scope>NUCLEOTIDE SEQUENCE</scope>
    <source>
        <strain evidence="9">London</strain>
    </source>
</reference>
<feature type="region of interest" description="Disordered" evidence="6">
    <location>
        <begin position="249"/>
        <end position="305"/>
    </location>
</feature>
<proteinExistence type="predicted"/>
<gene>
    <name evidence="8" type="primary">107364617</name>
</gene>
<dbReference type="PROSITE" id="PS50157">
    <property type="entry name" value="ZINC_FINGER_C2H2_2"/>
    <property type="match status" value="3"/>
</dbReference>
<keyword evidence="9" id="KW-1185">Reference proteome</keyword>
<reference evidence="8" key="2">
    <citation type="submission" date="2015-06" db="UniProtKB">
        <authorList>
            <consortium name="EnsemblMetazoa"/>
        </authorList>
    </citation>
    <scope>IDENTIFICATION</scope>
</reference>
<feature type="compositionally biased region" description="Basic and acidic residues" evidence="6">
    <location>
        <begin position="17"/>
        <end position="48"/>
    </location>
</feature>
<feature type="compositionally biased region" description="Polar residues" evidence="6">
    <location>
        <begin position="295"/>
        <end position="305"/>
    </location>
</feature>
<dbReference type="KEGG" id="tut:107364617"/>
<feature type="region of interest" description="Disordered" evidence="6">
    <location>
        <begin position="401"/>
        <end position="445"/>
    </location>
</feature>
<dbReference type="InterPro" id="IPR050688">
    <property type="entry name" value="Zinc_finger/UBP_domain"/>
</dbReference>
<evidence type="ECO:0000256" key="4">
    <source>
        <dbReference type="ARBA" id="ARBA00022833"/>
    </source>
</evidence>
<feature type="region of interest" description="Disordered" evidence="6">
    <location>
        <begin position="1"/>
        <end position="48"/>
    </location>
</feature>
<dbReference type="InterPro" id="IPR013087">
    <property type="entry name" value="Znf_C2H2_type"/>
</dbReference>
<feature type="compositionally biased region" description="Polar residues" evidence="6">
    <location>
        <begin position="1"/>
        <end position="13"/>
    </location>
</feature>
<accession>T1KJ82</accession>
<evidence type="ECO:0000256" key="5">
    <source>
        <dbReference type="PROSITE-ProRule" id="PRU00042"/>
    </source>
</evidence>
<name>T1KJ82_TETUR</name>
<dbReference type="GO" id="GO:0008270">
    <property type="term" value="F:zinc ion binding"/>
    <property type="evidence" value="ECO:0007669"/>
    <property type="project" value="UniProtKB-KW"/>
</dbReference>